<feature type="transmembrane region" description="Helical" evidence="8">
    <location>
        <begin position="441"/>
        <end position="466"/>
    </location>
</feature>
<evidence type="ECO:0000256" key="5">
    <source>
        <dbReference type="ARBA" id="ARBA00022989"/>
    </source>
</evidence>
<feature type="chain" id="PRO_5001650957" evidence="9">
    <location>
        <begin position="17"/>
        <end position="573"/>
    </location>
</feature>
<proteinExistence type="evidence at transcript level"/>
<dbReference type="PANTHER" id="PTHR11309">
    <property type="entry name" value="FRIZZLED"/>
    <property type="match status" value="1"/>
</dbReference>
<feature type="transmembrane region" description="Helical" evidence="8">
    <location>
        <begin position="309"/>
        <end position="339"/>
    </location>
</feature>
<evidence type="ECO:0000256" key="9">
    <source>
        <dbReference type="SAM" id="SignalP"/>
    </source>
</evidence>
<protein>
    <submittedName>
        <fullName evidence="11">Frizzled-4</fullName>
    </submittedName>
</protein>
<feature type="transmembrane region" description="Helical" evidence="8">
    <location>
        <begin position="235"/>
        <end position="256"/>
    </location>
</feature>
<dbReference type="InterPro" id="IPR000539">
    <property type="entry name" value="Frizzled/Smoothened_7TM"/>
</dbReference>
<name>A0A068CRP3_HOFMI</name>
<feature type="domain" description="G-protein coupled receptors family 2 profile 2" evidence="10">
    <location>
        <begin position="232"/>
        <end position="528"/>
    </location>
</feature>
<dbReference type="EMBL" id="KJ658745">
    <property type="protein sequence ID" value="AID23667.1"/>
    <property type="molecule type" value="mRNA"/>
</dbReference>
<dbReference type="InterPro" id="IPR017981">
    <property type="entry name" value="GPCR_2-like_7TM"/>
</dbReference>
<dbReference type="PANTHER" id="PTHR11309:SF47">
    <property type="entry name" value="FRIZZLED"/>
    <property type="match status" value="1"/>
</dbReference>
<dbReference type="PRINTS" id="PR00489">
    <property type="entry name" value="FRIZZLED"/>
</dbReference>
<evidence type="ECO:0000256" key="1">
    <source>
        <dbReference type="ARBA" id="ARBA00004141"/>
    </source>
</evidence>
<dbReference type="GO" id="GO:0005886">
    <property type="term" value="C:plasma membrane"/>
    <property type="evidence" value="ECO:0007669"/>
    <property type="project" value="TreeGrafter"/>
</dbReference>
<comment type="subcellular location">
    <subcellularLocation>
        <location evidence="1">Membrane</location>
        <topology evidence="1">Multi-pass membrane protein</topology>
    </subcellularLocation>
</comment>
<evidence type="ECO:0000256" key="6">
    <source>
        <dbReference type="ARBA" id="ARBA00023136"/>
    </source>
</evidence>
<keyword evidence="3" id="KW-0217">Developmental protein</keyword>
<dbReference type="PROSITE" id="PS50261">
    <property type="entry name" value="G_PROTEIN_RECEP_F2_4"/>
    <property type="match status" value="1"/>
</dbReference>
<keyword evidence="4 8" id="KW-0812">Transmembrane</keyword>
<evidence type="ECO:0000259" key="10">
    <source>
        <dbReference type="PROSITE" id="PS50261"/>
    </source>
</evidence>
<evidence type="ECO:0000256" key="8">
    <source>
        <dbReference type="SAM" id="Phobius"/>
    </source>
</evidence>
<dbReference type="GO" id="GO:0035567">
    <property type="term" value="P:non-canonical Wnt signaling pathway"/>
    <property type="evidence" value="ECO:0007669"/>
    <property type="project" value="TreeGrafter"/>
</dbReference>
<keyword evidence="9" id="KW-0732">Signal</keyword>
<dbReference type="AlphaFoldDB" id="A0A068CRP3"/>
<reference evidence="11" key="1">
    <citation type="journal article" date="2014" name="Curr. Biol.">
        <title>Whole-body acoel regeneration is controlled by wnt and bmp-admp signaling.</title>
        <authorList>
            <person name="Srivastava M."/>
            <person name="Mazza-Curll K.L."/>
            <person name="van Wolfswinkel J.C."/>
            <person name="Reddien P.W."/>
        </authorList>
    </citation>
    <scope>NUCLEOTIDE SEQUENCE</scope>
</reference>
<feature type="signal peptide" evidence="9">
    <location>
        <begin position="1"/>
        <end position="16"/>
    </location>
</feature>
<dbReference type="GO" id="GO:0060070">
    <property type="term" value="P:canonical Wnt signaling pathway"/>
    <property type="evidence" value="ECO:0007669"/>
    <property type="project" value="TreeGrafter"/>
</dbReference>
<evidence type="ECO:0000256" key="7">
    <source>
        <dbReference type="ARBA" id="ARBA00023170"/>
    </source>
</evidence>
<dbReference type="GO" id="GO:0017147">
    <property type="term" value="F:Wnt-protein binding"/>
    <property type="evidence" value="ECO:0007669"/>
    <property type="project" value="TreeGrafter"/>
</dbReference>
<organism evidence="11">
    <name type="scientific">Hofstenia miamia</name>
    <name type="common">Three-banded panther worm</name>
    <dbReference type="NCBI Taxonomy" id="442651"/>
    <lineage>
        <taxon>Eukaryota</taxon>
        <taxon>Metazoa</taxon>
        <taxon>Xenacoelomorpha</taxon>
        <taxon>Acoelomorpha</taxon>
        <taxon>Acoela</taxon>
        <taxon>Hofsteniidae</taxon>
        <taxon>Hofstenia</taxon>
    </lineage>
</organism>
<evidence type="ECO:0000256" key="3">
    <source>
        <dbReference type="ARBA" id="ARBA00022473"/>
    </source>
</evidence>
<dbReference type="InterPro" id="IPR015526">
    <property type="entry name" value="Frizzled/SFRP"/>
</dbReference>
<evidence type="ECO:0000256" key="4">
    <source>
        <dbReference type="ARBA" id="ARBA00022692"/>
    </source>
</evidence>
<keyword evidence="5 8" id="KW-1133">Transmembrane helix</keyword>
<evidence type="ECO:0000256" key="2">
    <source>
        <dbReference type="ARBA" id="ARBA00008077"/>
    </source>
</evidence>
<accession>A0A068CRP3</accession>
<dbReference type="Gene3D" id="1.20.1070.10">
    <property type="entry name" value="Rhodopsin 7-helix transmembrane proteins"/>
    <property type="match status" value="1"/>
</dbReference>
<keyword evidence="6 8" id="KW-0472">Membrane</keyword>
<keyword evidence="7" id="KW-0675">Receptor</keyword>
<feature type="transmembrane region" description="Helical" evidence="8">
    <location>
        <begin position="499"/>
        <end position="521"/>
    </location>
</feature>
<comment type="similarity">
    <text evidence="2">Belongs to the G-protein coupled receptor Fz/Smo family.</text>
</comment>
<dbReference type="GO" id="GO:0042813">
    <property type="term" value="F:Wnt receptor activity"/>
    <property type="evidence" value="ECO:0007669"/>
    <property type="project" value="TreeGrafter"/>
</dbReference>
<evidence type="ECO:0000313" key="11">
    <source>
        <dbReference type="EMBL" id="AID23667.1"/>
    </source>
</evidence>
<feature type="transmembrane region" description="Helical" evidence="8">
    <location>
        <begin position="268"/>
        <end position="289"/>
    </location>
</feature>
<feature type="transmembrane region" description="Helical" evidence="8">
    <location>
        <begin position="401"/>
        <end position="420"/>
    </location>
</feature>
<sequence>MHVFLNFVLILFYVYSSHIEGSKDAFLLDLPFEMNQCQSFHTVISDEAIINYASFHAFLPYKDYFNYTHVNNQNENFGLRSRIVLAFGANTIESLKMKMKTLEFENCKNIMFMVAFVRVFLPCDRSDNSDNKYTHDICKDLCISVAHACRNIMPIDVIASCDKMGQHNCVDLKYMTKHSNISQYLIQNGVNLPGSGECPKELRKDDHQYLKLRNCGLPCRKVLYSRKQYEFSRKWSLIWASICFVCSFFTLLTYMIDMERFGYPERPIVFLAACYIFIAACHIVGYLMGDLMVCRDDIVVQHNKVWSCTVSFIILYYFLMASALWWVILSIAWFLSAGFKWSSEALERHSLYFHLLAWFIPGVQTAVVVFANEIDGDDLTGTCFTGISNQMVSRTLVIAPLAFYFILGCVFLLGGFISLFRIRSFMKLDGRETDRAKVEKLIARIGVFSILYTIPSSVLLVCFIYDQAVKDEMRKSFVDSCGYSVSNCDAQNFASTNHFAIVAIKTFMTLIVGITSAFWVCSTKTLQSWKLFVVQVFCCKICSSPQEFHGVSQPPPQNNLYIQTKPPLSSAFV</sequence>
<feature type="transmembrane region" description="Helical" evidence="8">
    <location>
        <begin position="351"/>
        <end position="371"/>
    </location>
</feature>
<dbReference type="Pfam" id="PF01534">
    <property type="entry name" value="Frizzled"/>
    <property type="match status" value="1"/>
</dbReference>
<dbReference type="SMART" id="SM01330">
    <property type="entry name" value="Frizzled"/>
    <property type="match status" value="1"/>
</dbReference>